<evidence type="ECO:0000313" key="2">
    <source>
        <dbReference type="Proteomes" id="UP001500897"/>
    </source>
</evidence>
<dbReference type="EMBL" id="BAAANS010000019">
    <property type="protein sequence ID" value="GAA2100019.1"/>
    <property type="molecule type" value="Genomic_DNA"/>
</dbReference>
<name>A0ABN2WX17_9ACTN</name>
<evidence type="ECO:0000313" key="1">
    <source>
        <dbReference type="EMBL" id="GAA2100019.1"/>
    </source>
</evidence>
<keyword evidence="2" id="KW-1185">Reference proteome</keyword>
<gene>
    <name evidence="1" type="ORF">GCM10009759_32500</name>
</gene>
<sequence>MFAGWGRALRGVGHDQSADLFAEHGPGGRVQAGVGDENYSAHGGLHRALARARLKDRTAVVRWPMAPDGQLCGSVSAASVVSAR</sequence>
<proteinExistence type="predicted"/>
<accession>A0ABN2WX17</accession>
<comment type="caution">
    <text evidence="1">The sequence shown here is derived from an EMBL/GenBank/DDBJ whole genome shotgun (WGS) entry which is preliminary data.</text>
</comment>
<dbReference type="Proteomes" id="UP001500897">
    <property type="component" value="Unassembled WGS sequence"/>
</dbReference>
<reference evidence="1 2" key="1">
    <citation type="journal article" date="2019" name="Int. J. Syst. Evol. Microbiol.">
        <title>The Global Catalogue of Microorganisms (GCM) 10K type strain sequencing project: providing services to taxonomists for standard genome sequencing and annotation.</title>
        <authorList>
            <consortium name="The Broad Institute Genomics Platform"/>
            <consortium name="The Broad Institute Genome Sequencing Center for Infectious Disease"/>
            <person name="Wu L."/>
            <person name="Ma J."/>
        </authorList>
    </citation>
    <scope>NUCLEOTIDE SEQUENCE [LARGE SCALE GENOMIC DNA]</scope>
    <source>
        <strain evidence="1 2">JCM 14559</strain>
    </source>
</reference>
<organism evidence="1 2">
    <name type="scientific">Kitasatospora saccharophila</name>
    <dbReference type="NCBI Taxonomy" id="407973"/>
    <lineage>
        <taxon>Bacteria</taxon>
        <taxon>Bacillati</taxon>
        <taxon>Actinomycetota</taxon>
        <taxon>Actinomycetes</taxon>
        <taxon>Kitasatosporales</taxon>
        <taxon>Streptomycetaceae</taxon>
        <taxon>Kitasatospora</taxon>
    </lineage>
</organism>
<protein>
    <submittedName>
        <fullName evidence="1">Uncharacterized protein</fullName>
    </submittedName>
</protein>